<dbReference type="AlphaFoldDB" id="A0A133NII8"/>
<dbReference type="EMBL" id="LRPX01000021">
    <property type="protein sequence ID" value="KXA16102.1"/>
    <property type="molecule type" value="Genomic_DNA"/>
</dbReference>
<organism evidence="2 3">
    <name type="scientific">Fusobacterium equinum</name>
    <dbReference type="NCBI Taxonomy" id="134605"/>
    <lineage>
        <taxon>Bacteria</taxon>
        <taxon>Fusobacteriati</taxon>
        <taxon>Fusobacteriota</taxon>
        <taxon>Fusobacteriia</taxon>
        <taxon>Fusobacteriales</taxon>
        <taxon>Fusobacteriaceae</taxon>
        <taxon>Fusobacterium</taxon>
    </lineage>
</organism>
<dbReference type="RefSeq" id="WP_060793467.1">
    <property type="nucleotide sequence ID" value="NZ_KQ956517.1"/>
</dbReference>
<proteinExistence type="predicted"/>
<evidence type="ECO:0000256" key="1">
    <source>
        <dbReference type="SAM" id="Coils"/>
    </source>
</evidence>
<dbReference type="Gene3D" id="1.20.140.160">
    <property type="match status" value="1"/>
</dbReference>
<dbReference type="InterPro" id="IPR013324">
    <property type="entry name" value="RNA_pol_sigma_r3/r4-like"/>
</dbReference>
<accession>A0A133NII8</accession>
<dbReference type="STRING" id="134605.HMPREF3206_00453"/>
<evidence type="ECO:0008006" key="4">
    <source>
        <dbReference type="Google" id="ProtNLM"/>
    </source>
</evidence>
<dbReference type="SUPFAM" id="SSF88659">
    <property type="entry name" value="Sigma3 and sigma4 domains of RNA polymerase sigma factors"/>
    <property type="match status" value="1"/>
</dbReference>
<dbReference type="PATRIC" id="fig|134605.3.peg.455"/>
<dbReference type="GO" id="GO:0003700">
    <property type="term" value="F:DNA-binding transcription factor activity"/>
    <property type="evidence" value="ECO:0007669"/>
    <property type="project" value="InterPro"/>
</dbReference>
<feature type="coiled-coil region" evidence="1">
    <location>
        <begin position="69"/>
        <end position="96"/>
    </location>
</feature>
<sequence length="137" mass="16536">MNKEYFLFVNGKKIKVSEEIYKVYWQEKNHENYLKQIDRKNHLLLFSSFDHDGHFEDSIVDEGFDVDKIVQTQMMIEAVRDALSKLNDEEREIIDRLYFNDETLRSVAETKKISHPALIKRRNKILEKLRELLKDFK</sequence>
<gene>
    <name evidence="2" type="ORF">HMPREF3206_00453</name>
</gene>
<reference evidence="3" key="1">
    <citation type="submission" date="2016-01" db="EMBL/GenBank/DDBJ databases">
        <authorList>
            <person name="Mitreva M."/>
            <person name="Pepin K.H."/>
            <person name="Mihindukulasuriya K.A."/>
            <person name="Fulton R."/>
            <person name="Fronick C."/>
            <person name="O'Laughlin M."/>
            <person name="Miner T."/>
            <person name="Herter B."/>
            <person name="Rosa B.A."/>
            <person name="Cordes M."/>
            <person name="Tomlinson C."/>
            <person name="Wollam A."/>
            <person name="Palsikar V.B."/>
            <person name="Mardis E.R."/>
            <person name="Wilson R.K."/>
        </authorList>
    </citation>
    <scope>NUCLEOTIDE SEQUENCE [LARGE SCALE GENOMIC DNA]</scope>
    <source>
        <strain evidence="3">CMW8396</strain>
    </source>
</reference>
<name>A0A133NII8_9FUSO</name>
<keyword evidence="3" id="KW-1185">Reference proteome</keyword>
<keyword evidence="1" id="KW-0175">Coiled coil</keyword>
<evidence type="ECO:0000313" key="2">
    <source>
        <dbReference type="EMBL" id="KXA16102.1"/>
    </source>
</evidence>
<evidence type="ECO:0000313" key="3">
    <source>
        <dbReference type="Proteomes" id="UP000070617"/>
    </source>
</evidence>
<dbReference type="Proteomes" id="UP000070617">
    <property type="component" value="Unassembled WGS sequence"/>
</dbReference>
<comment type="caution">
    <text evidence="2">The sequence shown here is derived from an EMBL/GenBank/DDBJ whole genome shotgun (WGS) entry which is preliminary data.</text>
</comment>
<dbReference type="GO" id="GO:0006352">
    <property type="term" value="P:DNA-templated transcription initiation"/>
    <property type="evidence" value="ECO:0007669"/>
    <property type="project" value="InterPro"/>
</dbReference>
<protein>
    <recommendedName>
        <fullName evidence="4">Sigma-70, region 4</fullName>
    </recommendedName>
</protein>